<proteinExistence type="predicted"/>
<dbReference type="Gene3D" id="3.40.50.300">
    <property type="entry name" value="P-loop containing nucleotide triphosphate hydrolases"/>
    <property type="match status" value="1"/>
</dbReference>
<dbReference type="Pfam" id="PF20441">
    <property type="entry name" value="TerL_nuclease"/>
    <property type="match status" value="1"/>
</dbReference>
<name>A0A366XXG2_9BACI</name>
<comment type="caution">
    <text evidence="3">The sequence shown here is derived from an EMBL/GenBank/DDBJ whole genome shotgun (WGS) entry which is preliminary data.</text>
</comment>
<evidence type="ECO:0000313" key="3">
    <source>
        <dbReference type="EMBL" id="RBW69469.1"/>
    </source>
</evidence>
<dbReference type="InterPro" id="IPR027417">
    <property type="entry name" value="P-loop_NTPase"/>
</dbReference>
<dbReference type="InterPro" id="IPR046461">
    <property type="entry name" value="TerL_ATPase"/>
</dbReference>
<dbReference type="Pfam" id="PF03354">
    <property type="entry name" value="TerL_ATPase"/>
    <property type="match status" value="1"/>
</dbReference>
<gene>
    <name evidence="3" type="ORF">DS031_11130</name>
</gene>
<evidence type="ECO:0000313" key="4">
    <source>
        <dbReference type="Proteomes" id="UP000253314"/>
    </source>
</evidence>
<dbReference type="InterPro" id="IPR046462">
    <property type="entry name" value="TerL_nuclease"/>
</dbReference>
<dbReference type="EMBL" id="QOCW01000010">
    <property type="protein sequence ID" value="RBW69469.1"/>
    <property type="molecule type" value="Genomic_DNA"/>
</dbReference>
<dbReference type="PANTHER" id="PTHR41287">
    <property type="match status" value="1"/>
</dbReference>
<dbReference type="PANTHER" id="PTHR41287:SF1">
    <property type="entry name" value="PROTEIN YMFN"/>
    <property type="match status" value="1"/>
</dbReference>
<evidence type="ECO:0008006" key="5">
    <source>
        <dbReference type="Google" id="ProtNLM"/>
    </source>
</evidence>
<dbReference type="InterPro" id="IPR005021">
    <property type="entry name" value="Terminase_largesu-like"/>
</dbReference>
<reference evidence="3 4" key="1">
    <citation type="submission" date="2018-07" db="EMBL/GenBank/DDBJ databases">
        <title>Lottiidibacillus patelloidae gen. nov., sp. nov., isolated from the intestinal tract of a marine limpet and the reclassification of B. taeanensis BH030017T, B. algicola KMM 3737T and B. hwajinpoensis SW-72T as genus Lottiidibacillus.</title>
        <authorList>
            <person name="Liu R."/>
            <person name="Huang Z."/>
        </authorList>
    </citation>
    <scope>NUCLEOTIDE SEQUENCE [LARGE SCALE GENOMIC DNA]</scope>
    <source>
        <strain evidence="3 4">BH030017</strain>
    </source>
</reference>
<accession>A0A366XXG2</accession>
<dbReference type="RefSeq" id="WP_113806159.1">
    <property type="nucleotide sequence ID" value="NZ_QOCW01000010.1"/>
</dbReference>
<keyword evidence="4" id="KW-1185">Reference proteome</keyword>
<feature type="domain" description="Terminase large subunit-like endonuclease" evidence="2">
    <location>
        <begin position="263"/>
        <end position="349"/>
    </location>
</feature>
<dbReference type="Proteomes" id="UP000253314">
    <property type="component" value="Unassembled WGS sequence"/>
</dbReference>
<dbReference type="AlphaFoldDB" id="A0A366XXG2"/>
<protein>
    <recommendedName>
        <fullName evidence="5">Terminase large subunit</fullName>
    </recommendedName>
</protein>
<evidence type="ECO:0000259" key="2">
    <source>
        <dbReference type="Pfam" id="PF20441"/>
    </source>
</evidence>
<feature type="domain" description="Terminase large subunit-like ATPase" evidence="1">
    <location>
        <begin position="80"/>
        <end position="252"/>
    </location>
</feature>
<dbReference type="GO" id="GO:0004519">
    <property type="term" value="F:endonuclease activity"/>
    <property type="evidence" value="ECO:0007669"/>
    <property type="project" value="InterPro"/>
</dbReference>
<evidence type="ECO:0000259" key="1">
    <source>
        <dbReference type="Pfam" id="PF03354"/>
    </source>
</evidence>
<dbReference type="OrthoDB" id="9760250at2"/>
<organism evidence="3 4">
    <name type="scientific">Bacillus taeanensis</name>
    <dbReference type="NCBI Taxonomy" id="273032"/>
    <lineage>
        <taxon>Bacteria</taxon>
        <taxon>Bacillati</taxon>
        <taxon>Bacillota</taxon>
        <taxon>Bacilli</taxon>
        <taxon>Bacillales</taxon>
        <taxon>Bacillaceae</taxon>
        <taxon>Bacillus</taxon>
    </lineage>
</organism>
<sequence>MTLAKRLLYYTLDVVNGKIVACKKHKQACQRFLNDLDKLQNDKDYPYYFDGHVLEDFYEWSKLFKHTKGILAGQNIELTDFQLFLVANIFCWKDKKTLNRRFRYIYVQLGRKNAKSQLLALIASYVAFLSDEQQEVYIGATNREQSEIVYNEILSQINGVDVLKGKYSDSYKKITHKRSGSIIQALSKEARKTGDGKNPSLAIIDEYHAHPTDEIYEVMKSGMVARMEPLMVIITTAGFDLAAPCYKEYQYVSKILDPEDVTENDEYFAVICELDKEDNIKDENNWIKANPILATYEAGMKSIRSDLRIALEVPEKMTAFMTKNMNIWVQHKQGGYMDLSKWNACISDNGSLFLYWK</sequence>